<dbReference type="Pfam" id="PF03992">
    <property type="entry name" value="ABM"/>
    <property type="match status" value="1"/>
</dbReference>
<evidence type="ECO:0000313" key="4">
    <source>
        <dbReference type="Proteomes" id="UP000460318"/>
    </source>
</evidence>
<sequence length="114" mass="12463">MHTFKWFIHMDVLHGRTSDGEEEIRVCTMWERKEDFEDWASSDNFRSAHAWRTTDSQSGGGHFAHGHGSPHSGGSSHGTHAAHGEESGPIIGNKVSIYRVAASHLPAEASLGKA</sequence>
<dbReference type="Gene3D" id="3.30.70.100">
    <property type="match status" value="1"/>
</dbReference>
<dbReference type="InterPro" id="IPR007138">
    <property type="entry name" value="ABM_dom"/>
</dbReference>
<name>A0A7X3LFR7_9BACL</name>
<comment type="caution">
    <text evidence="3">The sequence shown here is derived from an EMBL/GenBank/DDBJ whole genome shotgun (WGS) entry which is preliminary data.</text>
</comment>
<dbReference type="InterPro" id="IPR011008">
    <property type="entry name" value="Dimeric_a/b-barrel"/>
</dbReference>
<organism evidence="3 4">
    <name type="scientific">Paenibacillus dendrobii</name>
    <dbReference type="NCBI Taxonomy" id="2691084"/>
    <lineage>
        <taxon>Bacteria</taxon>
        <taxon>Bacillati</taxon>
        <taxon>Bacillota</taxon>
        <taxon>Bacilli</taxon>
        <taxon>Bacillales</taxon>
        <taxon>Paenibacillaceae</taxon>
        <taxon>Paenibacillus</taxon>
    </lineage>
</organism>
<evidence type="ECO:0000313" key="3">
    <source>
        <dbReference type="EMBL" id="MWV43956.1"/>
    </source>
</evidence>
<dbReference type="RefSeq" id="WP_160497418.1">
    <property type="nucleotide sequence ID" value="NZ_WUBI01000001.1"/>
</dbReference>
<feature type="domain" description="ABM" evidence="2">
    <location>
        <begin position="1"/>
        <end position="63"/>
    </location>
</feature>
<protein>
    <recommendedName>
        <fullName evidence="2">ABM domain-containing protein</fullName>
    </recommendedName>
</protein>
<dbReference type="PROSITE" id="PS51725">
    <property type="entry name" value="ABM"/>
    <property type="match status" value="1"/>
</dbReference>
<evidence type="ECO:0000259" key="2">
    <source>
        <dbReference type="PROSITE" id="PS51725"/>
    </source>
</evidence>
<feature type="region of interest" description="Disordered" evidence="1">
    <location>
        <begin position="50"/>
        <end position="89"/>
    </location>
</feature>
<evidence type="ECO:0000256" key="1">
    <source>
        <dbReference type="SAM" id="MobiDB-lite"/>
    </source>
</evidence>
<dbReference type="Proteomes" id="UP000460318">
    <property type="component" value="Unassembled WGS sequence"/>
</dbReference>
<dbReference type="EMBL" id="WUBI01000001">
    <property type="protein sequence ID" value="MWV43956.1"/>
    <property type="molecule type" value="Genomic_DNA"/>
</dbReference>
<feature type="compositionally biased region" description="Low complexity" evidence="1">
    <location>
        <begin position="66"/>
        <end position="81"/>
    </location>
</feature>
<reference evidence="3 4" key="1">
    <citation type="submission" date="2019-12" db="EMBL/GenBank/DDBJ databases">
        <title>Paenibacillus sp. nov., an endophytic bacterium isolated from the stem of Dendrobium.</title>
        <authorList>
            <person name="Zhao R."/>
        </authorList>
    </citation>
    <scope>NUCLEOTIDE SEQUENCE [LARGE SCALE GENOMIC DNA]</scope>
    <source>
        <strain evidence="3 4">HJL G12</strain>
    </source>
</reference>
<gene>
    <name evidence="3" type="ORF">GRF59_09945</name>
</gene>
<proteinExistence type="predicted"/>
<dbReference type="AlphaFoldDB" id="A0A7X3LFR7"/>
<dbReference type="SUPFAM" id="SSF54909">
    <property type="entry name" value="Dimeric alpha+beta barrel"/>
    <property type="match status" value="1"/>
</dbReference>
<keyword evidence="4" id="KW-1185">Reference proteome</keyword>
<accession>A0A7X3LFR7</accession>